<dbReference type="Pfam" id="PF04286">
    <property type="entry name" value="DUF445"/>
    <property type="match status" value="1"/>
</dbReference>
<dbReference type="PANTHER" id="PTHR35791">
    <property type="entry name" value="UPF0754 MEMBRANE PROTEIN YHEB"/>
    <property type="match status" value="1"/>
</dbReference>
<evidence type="ECO:0000313" key="7">
    <source>
        <dbReference type="EMBL" id="MDQ0268963.1"/>
    </source>
</evidence>
<name>A0ABU0ACI1_9BACI</name>
<dbReference type="PANTHER" id="PTHR35791:SF1">
    <property type="entry name" value="UPF0754 MEMBRANE PROTEIN YHEB"/>
    <property type="match status" value="1"/>
</dbReference>
<feature type="transmembrane region" description="Helical" evidence="6">
    <location>
        <begin position="375"/>
        <end position="397"/>
    </location>
</feature>
<feature type="transmembrane region" description="Helical" evidence="6">
    <location>
        <begin position="22"/>
        <end position="45"/>
    </location>
</feature>
<evidence type="ECO:0000256" key="4">
    <source>
        <dbReference type="ARBA" id="ARBA00022989"/>
    </source>
</evidence>
<reference evidence="7 8" key="1">
    <citation type="submission" date="2023-07" db="EMBL/GenBank/DDBJ databases">
        <title>Genomic Encyclopedia of Type Strains, Phase IV (KMG-IV): sequencing the most valuable type-strain genomes for metagenomic binning, comparative biology and taxonomic classification.</title>
        <authorList>
            <person name="Goeker M."/>
        </authorList>
    </citation>
    <scope>NUCLEOTIDE SEQUENCE [LARGE SCALE GENOMIC DNA]</scope>
    <source>
        <strain evidence="7 8">DSM 23494</strain>
    </source>
</reference>
<dbReference type="PIRSF" id="PIRSF032178">
    <property type="entry name" value="UCP032178"/>
    <property type="match status" value="1"/>
</dbReference>
<comment type="similarity">
    <text evidence="2">Belongs to the UPF0754 family.</text>
</comment>
<evidence type="ECO:0000313" key="8">
    <source>
        <dbReference type="Proteomes" id="UP001238088"/>
    </source>
</evidence>
<dbReference type="InterPro" id="IPR007383">
    <property type="entry name" value="DUF445"/>
</dbReference>
<accession>A0ABU0ACI1</accession>
<keyword evidence="8" id="KW-1185">Reference proteome</keyword>
<protein>
    <submittedName>
        <fullName evidence="7">Uncharacterized membrane protein YheB (UPF0754 family)</fullName>
    </submittedName>
</protein>
<evidence type="ECO:0000256" key="3">
    <source>
        <dbReference type="ARBA" id="ARBA00022692"/>
    </source>
</evidence>
<keyword evidence="3 6" id="KW-0812">Transmembrane</keyword>
<dbReference type="EMBL" id="JAUSUB010000002">
    <property type="protein sequence ID" value="MDQ0268963.1"/>
    <property type="molecule type" value="Genomic_DNA"/>
</dbReference>
<dbReference type="Proteomes" id="UP001238088">
    <property type="component" value="Unassembled WGS sequence"/>
</dbReference>
<organism evidence="7 8">
    <name type="scientific">Cytobacillus purgationiresistens</name>
    <dbReference type="NCBI Taxonomy" id="863449"/>
    <lineage>
        <taxon>Bacteria</taxon>
        <taxon>Bacillati</taxon>
        <taxon>Bacillota</taxon>
        <taxon>Bacilli</taxon>
        <taxon>Bacillales</taxon>
        <taxon>Bacillaceae</taxon>
        <taxon>Cytobacillus</taxon>
    </lineage>
</organism>
<proteinExistence type="inferred from homology"/>
<comment type="subcellular location">
    <subcellularLocation>
        <location evidence="1">Cell membrane</location>
    </subcellularLocation>
</comment>
<dbReference type="InterPro" id="IPR016991">
    <property type="entry name" value="UCP032178"/>
</dbReference>
<evidence type="ECO:0000256" key="6">
    <source>
        <dbReference type="SAM" id="Phobius"/>
    </source>
</evidence>
<keyword evidence="4 6" id="KW-1133">Transmembrane helix</keyword>
<dbReference type="RefSeq" id="WP_307472127.1">
    <property type="nucleotide sequence ID" value="NZ_JAUSUB010000002.1"/>
</dbReference>
<keyword evidence="5 6" id="KW-0472">Membrane</keyword>
<evidence type="ECO:0000256" key="2">
    <source>
        <dbReference type="ARBA" id="ARBA00008053"/>
    </source>
</evidence>
<evidence type="ECO:0000256" key="5">
    <source>
        <dbReference type="ARBA" id="ARBA00023136"/>
    </source>
</evidence>
<sequence length="398" mass="45475">MQSKKVIFALLHSRKVEDLMEILTTIILMAVIGAIVGGFTNYLAIKMIFKPYHPIYLGKWRLPFTPGLIPKRRDKMADQMGDLVVNHLLTAESIQTKFLNSNFQTEMTVLVQNELSNVLTSERTLNEVLEGWGLSEGQMKTEQYLNNWIESKYDEMMGTYRDQPLKNVLSPELIAKGEEKIPVISRLIITKGVDYFSSEEGKIRIQRMADDFVSGRSGMLRNMLQMFLGNVNLADKIQPEIVKFLKNEGTADIITALLMKEWHKLLEKDTSLIEEQLEKEKIIRIIKGFSYKVINMPVLFHSSISELTVKIRPYLIDELTPKSILLSSKWISGKIEGLMKKLRLNEIVREQVSTFSVQRLEEMVFSIIKSELKMITFLGAFLGGLIGVVQGVIAVWIL</sequence>
<gene>
    <name evidence="7" type="ORF">J2S17_000832</name>
</gene>
<comment type="caution">
    <text evidence="7">The sequence shown here is derived from an EMBL/GenBank/DDBJ whole genome shotgun (WGS) entry which is preliminary data.</text>
</comment>
<evidence type="ECO:0000256" key="1">
    <source>
        <dbReference type="ARBA" id="ARBA00004236"/>
    </source>
</evidence>